<evidence type="ECO:0000313" key="3">
    <source>
        <dbReference type="Proteomes" id="UP000250235"/>
    </source>
</evidence>
<evidence type="ECO:0000256" key="1">
    <source>
        <dbReference type="SAM" id="MobiDB-lite"/>
    </source>
</evidence>
<proteinExistence type="predicted"/>
<dbReference type="EMBL" id="KQ994493">
    <property type="protein sequence ID" value="KZV48087.1"/>
    <property type="molecule type" value="Genomic_DNA"/>
</dbReference>
<protein>
    <submittedName>
        <fullName evidence="2">Beta-galactosidase 6-like</fullName>
    </submittedName>
</protein>
<reference evidence="2 3" key="1">
    <citation type="journal article" date="2015" name="Proc. Natl. Acad. Sci. U.S.A.">
        <title>The resurrection genome of Boea hygrometrica: A blueprint for survival of dehydration.</title>
        <authorList>
            <person name="Xiao L."/>
            <person name="Yang G."/>
            <person name="Zhang L."/>
            <person name="Yang X."/>
            <person name="Zhao S."/>
            <person name="Ji Z."/>
            <person name="Zhou Q."/>
            <person name="Hu M."/>
            <person name="Wang Y."/>
            <person name="Chen M."/>
            <person name="Xu Y."/>
            <person name="Jin H."/>
            <person name="Xiao X."/>
            <person name="Hu G."/>
            <person name="Bao F."/>
            <person name="Hu Y."/>
            <person name="Wan P."/>
            <person name="Li L."/>
            <person name="Deng X."/>
            <person name="Kuang T."/>
            <person name="Xiang C."/>
            <person name="Zhu J.K."/>
            <person name="Oliver M.J."/>
            <person name="He Y."/>
        </authorList>
    </citation>
    <scope>NUCLEOTIDE SEQUENCE [LARGE SCALE GENOMIC DNA]</scope>
    <source>
        <strain evidence="3">cv. XS01</strain>
    </source>
</reference>
<evidence type="ECO:0000313" key="2">
    <source>
        <dbReference type="EMBL" id="KZV48087.1"/>
    </source>
</evidence>
<dbReference type="AlphaFoldDB" id="A0A2Z7CQ56"/>
<sequence>MLDGGRTVAPAARAACGSYSAGGRRLQCQRAWLQPNSQGIWLFKVGGGRPSLIRFTTGNTTPSSACTRRIDEFGTNGISLTRRTEQVRSRRRSGGGGGHEVLGEEVAANAWRLGFWMDTASRGPTTIGRNHNLGLAQRIMVKRLATSRHDPLGINDSACKNQLVVVSVQYGPFNTYIPIRSTTIGKSRVARDPITMNTSWRSNSDIASVTRLIGRLGRAGRAPRPRSSRTSAALVAHVGRPPAAPTRTGCTTSRMEAPLSLRAGRGGAPHVDAPWRTLARDCAAHVAAACVASRRAISMVAPSAGRPSLRRSSGDVVTADFF</sequence>
<organism evidence="2 3">
    <name type="scientific">Dorcoceras hygrometricum</name>
    <dbReference type="NCBI Taxonomy" id="472368"/>
    <lineage>
        <taxon>Eukaryota</taxon>
        <taxon>Viridiplantae</taxon>
        <taxon>Streptophyta</taxon>
        <taxon>Embryophyta</taxon>
        <taxon>Tracheophyta</taxon>
        <taxon>Spermatophyta</taxon>
        <taxon>Magnoliopsida</taxon>
        <taxon>eudicotyledons</taxon>
        <taxon>Gunneridae</taxon>
        <taxon>Pentapetalae</taxon>
        <taxon>asterids</taxon>
        <taxon>lamiids</taxon>
        <taxon>Lamiales</taxon>
        <taxon>Gesneriaceae</taxon>
        <taxon>Didymocarpoideae</taxon>
        <taxon>Trichosporeae</taxon>
        <taxon>Loxocarpinae</taxon>
        <taxon>Dorcoceras</taxon>
    </lineage>
</organism>
<accession>A0A2Z7CQ56</accession>
<name>A0A2Z7CQ56_9LAMI</name>
<gene>
    <name evidence="2" type="ORF">F511_02700</name>
</gene>
<keyword evidence="3" id="KW-1185">Reference proteome</keyword>
<dbReference type="Proteomes" id="UP000250235">
    <property type="component" value="Unassembled WGS sequence"/>
</dbReference>
<feature type="region of interest" description="Disordered" evidence="1">
    <location>
        <begin position="217"/>
        <end position="252"/>
    </location>
</feature>